<evidence type="ECO:0000313" key="2">
    <source>
        <dbReference type="EMBL" id="CAF4568083.1"/>
    </source>
</evidence>
<dbReference type="Proteomes" id="UP000681722">
    <property type="component" value="Unassembled WGS sequence"/>
</dbReference>
<reference evidence="1" key="1">
    <citation type="submission" date="2021-02" db="EMBL/GenBank/DDBJ databases">
        <authorList>
            <person name="Nowell W R."/>
        </authorList>
    </citation>
    <scope>NUCLEOTIDE SEQUENCE</scope>
</reference>
<dbReference type="OrthoDB" id="10049159at2759"/>
<proteinExistence type="predicted"/>
<evidence type="ECO:0000313" key="3">
    <source>
        <dbReference type="Proteomes" id="UP000663829"/>
    </source>
</evidence>
<dbReference type="SUPFAM" id="SSF50630">
    <property type="entry name" value="Acid proteases"/>
    <property type="match status" value="1"/>
</dbReference>
<keyword evidence="3" id="KW-1185">Reference proteome</keyword>
<dbReference type="CDD" id="cd00303">
    <property type="entry name" value="retropepsin_like"/>
    <property type="match status" value="1"/>
</dbReference>
<protein>
    <recommendedName>
        <fullName evidence="4">Peptidase A2 domain-containing protein</fullName>
    </recommendedName>
</protein>
<gene>
    <name evidence="1" type="ORF">GPM918_LOCUS45285</name>
    <name evidence="2" type="ORF">SRO942_LOCUS47654</name>
</gene>
<organism evidence="1 3">
    <name type="scientific">Didymodactylos carnosus</name>
    <dbReference type="NCBI Taxonomy" id="1234261"/>
    <lineage>
        <taxon>Eukaryota</taxon>
        <taxon>Metazoa</taxon>
        <taxon>Spiralia</taxon>
        <taxon>Gnathifera</taxon>
        <taxon>Rotifera</taxon>
        <taxon>Eurotatoria</taxon>
        <taxon>Bdelloidea</taxon>
        <taxon>Philodinida</taxon>
        <taxon>Philodinidae</taxon>
        <taxon>Didymodactylos</taxon>
    </lineage>
</organism>
<sequence>MVDTGASRSFITQRLLGTLHHSQTHSTNSTAQLGDGHTKIKLLGEVQLTIKVNHVFTTMNVLVVKTLNADFILGGDWCTKYGAEINYDTNQVSIRSSDGRTYTNYDKQIDNLTLNVQLVNSIKIPSRESCIVQAKLELSSADTVYIHPDFDIQQDKSILMSSALLHIHNYTTFLTIYNSSDYTRTLYMNSLLGHVTHTPSNIES</sequence>
<evidence type="ECO:0008006" key="4">
    <source>
        <dbReference type="Google" id="ProtNLM"/>
    </source>
</evidence>
<accession>A0A816EFR0</accession>
<dbReference type="Pfam" id="PF13975">
    <property type="entry name" value="gag-asp_proteas"/>
    <property type="match status" value="1"/>
</dbReference>
<dbReference type="InterPro" id="IPR021109">
    <property type="entry name" value="Peptidase_aspartic_dom_sf"/>
</dbReference>
<dbReference type="Gene3D" id="2.40.70.10">
    <property type="entry name" value="Acid Proteases"/>
    <property type="match status" value="1"/>
</dbReference>
<comment type="caution">
    <text evidence="1">The sequence shown here is derived from an EMBL/GenBank/DDBJ whole genome shotgun (WGS) entry which is preliminary data.</text>
</comment>
<name>A0A816EFR0_9BILA</name>
<dbReference type="Proteomes" id="UP000663829">
    <property type="component" value="Unassembled WGS sequence"/>
</dbReference>
<dbReference type="AlphaFoldDB" id="A0A816EFR0"/>
<evidence type="ECO:0000313" key="1">
    <source>
        <dbReference type="EMBL" id="CAF1646976.1"/>
    </source>
</evidence>
<dbReference type="EMBL" id="CAJOBC010119629">
    <property type="protein sequence ID" value="CAF4568083.1"/>
    <property type="molecule type" value="Genomic_DNA"/>
</dbReference>
<feature type="non-terminal residue" evidence="1">
    <location>
        <position position="204"/>
    </location>
</feature>
<dbReference type="EMBL" id="CAJNOQ010049738">
    <property type="protein sequence ID" value="CAF1646976.1"/>
    <property type="molecule type" value="Genomic_DNA"/>
</dbReference>